<feature type="transmembrane region" description="Helical" evidence="6">
    <location>
        <begin position="259"/>
        <end position="276"/>
    </location>
</feature>
<accession>A0ABR0V4E4</accession>
<evidence type="ECO:0008006" key="9">
    <source>
        <dbReference type="Google" id="ProtNLM"/>
    </source>
</evidence>
<dbReference type="Proteomes" id="UP001318860">
    <property type="component" value="Unassembled WGS sequence"/>
</dbReference>
<evidence type="ECO:0000256" key="1">
    <source>
        <dbReference type="ARBA" id="ARBA00004141"/>
    </source>
</evidence>
<reference evidence="7 8" key="1">
    <citation type="journal article" date="2021" name="Comput. Struct. Biotechnol. J.">
        <title>De novo genome assembly of the potent medicinal plant Rehmannia glutinosa using nanopore technology.</title>
        <authorList>
            <person name="Ma L."/>
            <person name="Dong C."/>
            <person name="Song C."/>
            <person name="Wang X."/>
            <person name="Zheng X."/>
            <person name="Niu Y."/>
            <person name="Chen S."/>
            <person name="Feng W."/>
        </authorList>
    </citation>
    <scope>NUCLEOTIDE SEQUENCE [LARGE SCALE GENOMIC DNA]</scope>
    <source>
        <strain evidence="7">DH-2019</strain>
    </source>
</reference>
<name>A0ABR0V4E4_REHGL</name>
<keyword evidence="4 6" id="KW-0472">Membrane</keyword>
<evidence type="ECO:0000256" key="3">
    <source>
        <dbReference type="ARBA" id="ARBA00022989"/>
    </source>
</evidence>
<evidence type="ECO:0000256" key="5">
    <source>
        <dbReference type="SAM" id="MobiDB-lite"/>
    </source>
</evidence>
<protein>
    <recommendedName>
        <fullName evidence="9">PQ-loop repeat family protein / transmembrane family protein</fullName>
    </recommendedName>
</protein>
<dbReference type="Pfam" id="PF04193">
    <property type="entry name" value="PQ-loop"/>
    <property type="match status" value="2"/>
</dbReference>
<keyword evidence="2 6" id="KW-0812">Transmembrane</keyword>
<keyword evidence="8" id="KW-1185">Reference proteome</keyword>
<feature type="transmembrane region" description="Helical" evidence="6">
    <location>
        <begin position="296"/>
        <end position="318"/>
    </location>
</feature>
<feature type="region of interest" description="Disordered" evidence="5">
    <location>
        <begin position="189"/>
        <end position="215"/>
    </location>
</feature>
<evidence type="ECO:0000313" key="8">
    <source>
        <dbReference type="Proteomes" id="UP001318860"/>
    </source>
</evidence>
<dbReference type="SMART" id="SM00679">
    <property type="entry name" value="CTNS"/>
    <property type="match status" value="2"/>
</dbReference>
<evidence type="ECO:0000313" key="7">
    <source>
        <dbReference type="EMBL" id="KAK6128905.1"/>
    </source>
</evidence>
<dbReference type="PANTHER" id="PTHR16201:SF45">
    <property type="entry name" value="PQ-LOOP REPEAT FAMILY PROTEIN _ TRANSMEMBRANE FAMILY PROTEIN"/>
    <property type="match status" value="1"/>
</dbReference>
<feature type="compositionally biased region" description="Basic and acidic residues" evidence="5">
    <location>
        <begin position="121"/>
        <end position="136"/>
    </location>
</feature>
<organism evidence="7 8">
    <name type="scientific">Rehmannia glutinosa</name>
    <name type="common">Chinese foxglove</name>
    <dbReference type="NCBI Taxonomy" id="99300"/>
    <lineage>
        <taxon>Eukaryota</taxon>
        <taxon>Viridiplantae</taxon>
        <taxon>Streptophyta</taxon>
        <taxon>Embryophyta</taxon>
        <taxon>Tracheophyta</taxon>
        <taxon>Spermatophyta</taxon>
        <taxon>Magnoliopsida</taxon>
        <taxon>eudicotyledons</taxon>
        <taxon>Gunneridae</taxon>
        <taxon>Pentapetalae</taxon>
        <taxon>asterids</taxon>
        <taxon>lamiids</taxon>
        <taxon>Lamiales</taxon>
        <taxon>Orobanchaceae</taxon>
        <taxon>Rehmannieae</taxon>
        <taxon>Rehmannia</taxon>
    </lineage>
</organism>
<keyword evidence="3 6" id="KW-1133">Transmembrane helix</keyword>
<comment type="caution">
    <text evidence="7">The sequence shown here is derived from an EMBL/GenBank/DDBJ whole genome shotgun (WGS) entry which is preliminary data.</text>
</comment>
<feature type="region of interest" description="Disordered" evidence="5">
    <location>
        <begin position="121"/>
        <end position="149"/>
    </location>
</feature>
<dbReference type="InterPro" id="IPR051415">
    <property type="entry name" value="LAAT-1"/>
</dbReference>
<evidence type="ECO:0000256" key="2">
    <source>
        <dbReference type="ARBA" id="ARBA00022692"/>
    </source>
</evidence>
<dbReference type="Gene3D" id="1.20.1280.290">
    <property type="match status" value="2"/>
</dbReference>
<dbReference type="PANTHER" id="PTHR16201">
    <property type="entry name" value="SEVEN TRANSMEMBRANE PROTEIN 1-RELATED"/>
    <property type="match status" value="1"/>
</dbReference>
<evidence type="ECO:0000256" key="4">
    <source>
        <dbReference type="ARBA" id="ARBA00023136"/>
    </source>
</evidence>
<gene>
    <name evidence="7" type="ORF">DH2020_037344</name>
</gene>
<feature type="transmembrane region" description="Helical" evidence="6">
    <location>
        <begin position="94"/>
        <end position="113"/>
    </location>
</feature>
<dbReference type="EMBL" id="JABTTQ020001688">
    <property type="protein sequence ID" value="KAK6128905.1"/>
    <property type="molecule type" value="Genomic_DNA"/>
</dbReference>
<comment type="subcellular location">
    <subcellularLocation>
        <location evidence="1">Membrane</location>
        <topology evidence="1">Multi-pass membrane protein</topology>
    </subcellularLocation>
</comment>
<dbReference type="InterPro" id="IPR006603">
    <property type="entry name" value="PQ-loop_rpt"/>
</dbReference>
<evidence type="ECO:0000256" key="6">
    <source>
        <dbReference type="SAM" id="Phobius"/>
    </source>
</evidence>
<proteinExistence type="predicted"/>
<sequence>MKSTVQNSLSYCAKEKKPCIDWAQKYFKDCLCNIKDELSFGFGLISLVCWGVAEIPQIITNFRTKSGHGVSLAFLLTWIAGDIFNLVGCLLEPATLYTTTTVILVLQSIYYDYFRKLRNSQEKESNQETEDMEKPLRPQRPIESAIPIPNGTRRRSEAYYYTSARSMAGSTTPPIRSYLWPIKSGPSAVGVENDSSSDDEANPIPARNTVSKPRPIPRSAGYGAFLATTINMPRETKALMQAYVGLTGRKLLHEHGSESVYGQLLGWMMAAIYMGGRLPQIWLNIKRGNVEGLNPLMFIFALVANATYVASILVRSIAWDKIKANMPWLLDAVYVYYRYLRKESRSRKQGYADYMEEKQ</sequence>